<evidence type="ECO:0000313" key="1">
    <source>
        <dbReference type="EMBL" id="SHI57424.1"/>
    </source>
</evidence>
<keyword evidence="2" id="KW-1185">Reference proteome</keyword>
<protein>
    <submittedName>
        <fullName evidence="1">Uncharacterized protein</fullName>
    </submittedName>
</protein>
<organism evidence="1 2">
    <name type="scientific">Aureimonas altamirensis DSM 21988</name>
    <dbReference type="NCBI Taxonomy" id="1121026"/>
    <lineage>
        <taxon>Bacteria</taxon>
        <taxon>Pseudomonadati</taxon>
        <taxon>Pseudomonadota</taxon>
        <taxon>Alphaproteobacteria</taxon>
        <taxon>Hyphomicrobiales</taxon>
        <taxon>Aurantimonadaceae</taxon>
        <taxon>Aureimonas</taxon>
    </lineage>
</organism>
<reference evidence="1 2" key="1">
    <citation type="submission" date="2016-11" db="EMBL/GenBank/DDBJ databases">
        <authorList>
            <person name="Varghese N."/>
            <person name="Submissions S."/>
        </authorList>
    </citation>
    <scope>NUCLEOTIDE SEQUENCE [LARGE SCALE GENOMIC DNA]</scope>
    <source>
        <strain evidence="1 2">DSM 21988</strain>
    </source>
</reference>
<gene>
    <name evidence="1" type="ORF">SAMN02745911_0552</name>
</gene>
<evidence type="ECO:0000313" key="2">
    <source>
        <dbReference type="Proteomes" id="UP000184290"/>
    </source>
</evidence>
<name>A0ABY1I409_9HYPH</name>
<dbReference type="Proteomes" id="UP000184290">
    <property type="component" value="Unassembled WGS sequence"/>
</dbReference>
<sequence>MSVINLTAAETTALRKLQRSIQSGCFAEELNAEEFQAIEGLRLAQMVQVRGFGATYRLFITDTGCQAVEARNA</sequence>
<comment type="caution">
    <text evidence="1">The sequence shown here is derived from an EMBL/GenBank/DDBJ whole genome shotgun (WGS) entry which is preliminary data.</text>
</comment>
<dbReference type="RefSeq" id="WP_143190110.1">
    <property type="nucleotide sequence ID" value="NZ_FQZC01000001.1"/>
</dbReference>
<accession>A0ABY1I409</accession>
<proteinExistence type="predicted"/>
<dbReference type="EMBL" id="FQZC01000001">
    <property type="protein sequence ID" value="SHI57424.1"/>
    <property type="molecule type" value="Genomic_DNA"/>
</dbReference>